<name>A0A849IIU1_9HYPH</name>
<reference evidence="1 2" key="1">
    <citation type="submission" date="2020-04" db="EMBL/GenBank/DDBJ databases">
        <title>Enterovirga sp. isolate from soil.</title>
        <authorList>
            <person name="Chea S."/>
            <person name="Kim D.-U."/>
        </authorList>
    </citation>
    <scope>NUCLEOTIDE SEQUENCE [LARGE SCALE GENOMIC DNA]</scope>
    <source>
        <strain evidence="1 2">DB1703</strain>
    </source>
</reference>
<dbReference type="AlphaFoldDB" id="A0A849IIU1"/>
<dbReference type="EMBL" id="JABEPP010000004">
    <property type="protein sequence ID" value="NNM73863.1"/>
    <property type="molecule type" value="Genomic_DNA"/>
</dbReference>
<comment type="caution">
    <text evidence="1">The sequence shown here is derived from an EMBL/GenBank/DDBJ whole genome shotgun (WGS) entry which is preliminary data.</text>
</comment>
<protein>
    <submittedName>
        <fullName evidence="1">Transporter</fullName>
    </submittedName>
</protein>
<evidence type="ECO:0000313" key="1">
    <source>
        <dbReference type="EMBL" id="NNM73863.1"/>
    </source>
</evidence>
<dbReference type="InterPro" id="IPR025737">
    <property type="entry name" value="FApF"/>
</dbReference>
<organism evidence="1 2">
    <name type="scientific">Enterovirga aerilata</name>
    <dbReference type="NCBI Taxonomy" id="2730920"/>
    <lineage>
        <taxon>Bacteria</taxon>
        <taxon>Pseudomonadati</taxon>
        <taxon>Pseudomonadota</taxon>
        <taxon>Alphaproteobacteria</taxon>
        <taxon>Hyphomicrobiales</taxon>
        <taxon>Methylobacteriaceae</taxon>
        <taxon>Enterovirga</taxon>
    </lineage>
</organism>
<gene>
    <name evidence="1" type="ORF">HJG44_15880</name>
</gene>
<keyword evidence="2" id="KW-1185">Reference proteome</keyword>
<sequence length="285" mass="31721">MLDFGLLEVAVFGVAFLACFGARAQEDDQRPAKGIQDNSFLLEEAYNQEPGVVQHITAAQKQGRDWFLSFTQEIPLGSQDHQFSYTLPYSFLRSNGRRPSGFGDVQVNYRPQVLYETDTQPAFAPRFSLILPTGNQFKGLGEGSHGFDTNLAFSKVVSDRVTLHANVGWTTLLDVNGRRPTSPSIGASVVYAVTRDFNVLFEALAESQAQVDEQSRTTREGTLTLSPGFRYALNFPQLNDLQVVVGAAAPITLSKQKPDYGAFLYLSFEHKMLKSREPDRTRLVR</sequence>
<dbReference type="Proteomes" id="UP000564885">
    <property type="component" value="Unassembled WGS sequence"/>
</dbReference>
<evidence type="ECO:0000313" key="2">
    <source>
        <dbReference type="Proteomes" id="UP000564885"/>
    </source>
</evidence>
<dbReference type="Pfam" id="PF13557">
    <property type="entry name" value="Phenol_MetA_deg"/>
    <property type="match status" value="1"/>
</dbReference>
<accession>A0A849IIU1</accession>
<dbReference type="RefSeq" id="WP_171219309.1">
    <property type="nucleotide sequence ID" value="NZ_JABEPP010000004.1"/>
</dbReference>
<proteinExistence type="predicted"/>